<feature type="region of interest" description="Disordered" evidence="1">
    <location>
        <begin position="1"/>
        <end position="20"/>
    </location>
</feature>
<dbReference type="AlphaFoldDB" id="L7EU05"/>
<protein>
    <submittedName>
        <fullName evidence="2">Uncharacterized protein</fullName>
    </submittedName>
</protein>
<accession>L7EU05</accession>
<evidence type="ECO:0000313" key="2">
    <source>
        <dbReference type="EMBL" id="ELP62176.1"/>
    </source>
</evidence>
<sequence>MGSAALTDEVGSAAPVGAATAEVVPAANSSELAATTK</sequence>
<gene>
    <name evidence="2" type="ORF">STRTUCAR8_09932</name>
</gene>
<keyword evidence="3" id="KW-1185">Reference proteome</keyword>
<dbReference type="Proteomes" id="UP000010931">
    <property type="component" value="Unassembled WGS sequence"/>
</dbReference>
<evidence type="ECO:0000313" key="3">
    <source>
        <dbReference type="Proteomes" id="UP000010931"/>
    </source>
</evidence>
<organism evidence="2 3">
    <name type="scientific">Streptomyces turgidiscabies (strain Car8)</name>
    <dbReference type="NCBI Taxonomy" id="698760"/>
    <lineage>
        <taxon>Bacteria</taxon>
        <taxon>Bacillati</taxon>
        <taxon>Actinomycetota</taxon>
        <taxon>Actinomycetes</taxon>
        <taxon>Kitasatosporales</taxon>
        <taxon>Streptomycetaceae</taxon>
        <taxon>Streptomyces</taxon>
    </lineage>
</organism>
<reference evidence="2 3" key="1">
    <citation type="journal article" date="2011" name="Plasmid">
        <title>Streptomyces turgidiscabies Car8 contains a modular pathogenicity island that shares virulence genes with other actinobacterial plant pathogens.</title>
        <authorList>
            <person name="Huguet-Tapia J.C."/>
            <person name="Badger J.H."/>
            <person name="Loria R."/>
            <person name="Pettis G.S."/>
        </authorList>
    </citation>
    <scope>NUCLEOTIDE SEQUENCE [LARGE SCALE GENOMIC DNA]</scope>
    <source>
        <strain evidence="2 3">Car8</strain>
    </source>
</reference>
<proteinExistence type="predicted"/>
<evidence type="ECO:0000256" key="1">
    <source>
        <dbReference type="SAM" id="MobiDB-lite"/>
    </source>
</evidence>
<name>L7EU05_STRT8</name>
<dbReference type="EMBL" id="AEJB01000629">
    <property type="protein sequence ID" value="ELP62176.1"/>
    <property type="molecule type" value="Genomic_DNA"/>
</dbReference>
<comment type="caution">
    <text evidence="2">The sequence shown here is derived from an EMBL/GenBank/DDBJ whole genome shotgun (WGS) entry which is preliminary data.</text>
</comment>